<evidence type="ECO:0000256" key="4">
    <source>
        <dbReference type="ARBA" id="ARBA00022989"/>
    </source>
</evidence>
<evidence type="ECO:0000313" key="8">
    <source>
        <dbReference type="Proteomes" id="UP000613580"/>
    </source>
</evidence>
<evidence type="ECO:0000256" key="3">
    <source>
        <dbReference type="ARBA" id="ARBA00022692"/>
    </source>
</evidence>
<comment type="caution">
    <text evidence="7">The sequence shown here is derived from an EMBL/GenBank/DDBJ whole genome shotgun (WGS) entry which is preliminary data.</text>
</comment>
<evidence type="ECO:0000256" key="5">
    <source>
        <dbReference type="ARBA" id="ARBA00023136"/>
    </source>
</evidence>
<dbReference type="Proteomes" id="UP000613580">
    <property type="component" value="Unassembled WGS sequence"/>
</dbReference>
<name>A0A8H6T1C1_MYCCL</name>
<sequence>MLGPLLLGIATLAVFHTAFSTYEHLSHMKALGRPEGQLPIDIILEALIALVLGIVGASLNVPKLKDITWAAEMQTRKIDDVDSRLSFASYVNRGRNVFGPASK</sequence>
<dbReference type="GO" id="GO:0012505">
    <property type="term" value="C:endomembrane system"/>
    <property type="evidence" value="ECO:0007669"/>
    <property type="project" value="UniProtKB-SubCell"/>
</dbReference>
<gene>
    <name evidence="7" type="ORF">HMN09_00692900</name>
</gene>
<protein>
    <recommendedName>
        <fullName evidence="9">Magnesium transporter</fullName>
    </recommendedName>
</protein>
<feature type="transmembrane region" description="Helical" evidence="6">
    <location>
        <begin position="36"/>
        <end position="59"/>
    </location>
</feature>
<dbReference type="InterPro" id="IPR018937">
    <property type="entry name" value="MMgT"/>
</dbReference>
<proteinExistence type="inferred from homology"/>
<keyword evidence="8" id="KW-1185">Reference proteome</keyword>
<dbReference type="Pfam" id="PF10270">
    <property type="entry name" value="MMgT"/>
    <property type="match status" value="1"/>
</dbReference>
<evidence type="ECO:0008006" key="9">
    <source>
        <dbReference type="Google" id="ProtNLM"/>
    </source>
</evidence>
<keyword evidence="5 6" id="KW-0472">Membrane</keyword>
<dbReference type="EMBL" id="JACAZE010000008">
    <property type="protein sequence ID" value="KAF7308441.1"/>
    <property type="molecule type" value="Genomic_DNA"/>
</dbReference>
<accession>A0A8H6T1C1</accession>
<evidence type="ECO:0000256" key="6">
    <source>
        <dbReference type="SAM" id="Phobius"/>
    </source>
</evidence>
<organism evidence="7 8">
    <name type="scientific">Mycena chlorophos</name>
    <name type="common">Agaric fungus</name>
    <name type="synonym">Agaricus chlorophos</name>
    <dbReference type="NCBI Taxonomy" id="658473"/>
    <lineage>
        <taxon>Eukaryota</taxon>
        <taxon>Fungi</taxon>
        <taxon>Dikarya</taxon>
        <taxon>Basidiomycota</taxon>
        <taxon>Agaricomycotina</taxon>
        <taxon>Agaricomycetes</taxon>
        <taxon>Agaricomycetidae</taxon>
        <taxon>Agaricales</taxon>
        <taxon>Marasmiineae</taxon>
        <taxon>Mycenaceae</taxon>
        <taxon>Mycena</taxon>
    </lineage>
</organism>
<comment type="similarity">
    <text evidence="2">Belongs to the membrane magnesium transporter (TC 1.A.67) family.</text>
</comment>
<evidence type="ECO:0000256" key="1">
    <source>
        <dbReference type="ARBA" id="ARBA00004127"/>
    </source>
</evidence>
<keyword evidence="4 6" id="KW-1133">Transmembrane helix</keyword>
<evidence type="ECO:0000313" key="7">
    <source>
        <dbReference type="EMBL" id="KAF7308441.1"/>
    </source>
</evidence>
<evidence type="ECO:0000256" key="2">
    <source>
        <dbReference type="ARBA" id="ARBA00006109"/>
    </source>
</evidence>
<comment type="subcellular location">
    <subcellularLocation>
        <location evidence="1">Endomembrane system</location>
        <topology evidence="1">Multi-pass membrane protein</topology>
    </subcellularLocation>
</comment>
<dbReference type="AlphaFoldDB" id="A0A8H6T1C1"/>
<reference evidence="7" key="1">
    <citation type="submission" date="2020-05" db="EMBL/GenBank/DDBJ databases">
        <title>Mycena genomes resolve the evolution of fungal bioluminescence.</title>
        <authorList>
            <person name="Tsai I.J."/>
        </authorList>
    </citation>
    <scope>NUCLEOTIDE SEQUENCE</scope>
    <source>
        <strain evidence="7">110903Hualien_Pintung</strain>
    </source>
</reference>
<keyword evidence="3 6" id="KW-0812">Transmembrane</keyword>
<dbReference type="OrthoDB" id="44756at2759"/>